<feature type="compositionally biased region" description="Low complexity" evidence="1">
    <location>
        <begin position="81"/>
        <end position="96"/>
    </location>
</feature>
<protein>
    <submittedName>
        <fullName evidence="2">Uncharacterized protein</fullName>
    </submittedName>
</protein>
<feature type="region of interest" description="Disordered" evidence="1">
    <location>
        <begin position="147"/>
        <end position="182"/>
    </location>
</feature>
<feature type="region of interest" description="Disordered" evidence="1">
    <location>
        <begin position="67"/>
        <end position="108"/>
    </location>
</feature>
<organism evidence="2 3">
    <name type="scientific">Streptomyces thioluteus</name>
    <dbReference type="NCBI Taxonomy" id="66431"/>
    <lineage>
        <taxon>Bacteria</taxon>
        <taxon>Bacillati</taxon>
        <taxon>Actinomycetota</taxon>
        <taxon>Actinomycetes</taxon>
        <taxon>Kitasatosporales</taxon>
        <taxon>Streptomycetaceae</taxon>
        <taxon>Streptomyces</taxon>
    </lineage>
</organism>
<gene>
    <name evidence="2" type="ORF">GCM10020221_35170</name>
</gene>
<evidence type="ECO:0000313" key="2">
    <source>
        <dbReference type="EMBL" id="GAA2936382.1"/>
    </source>
</evidence>
<reference evidence="2 3" key="1">
    <citation type="journal article" date="2019" name="Int. J. Syst. Evol. Microbiol.">
        <title>The Global Catalogue of Microorganisms (GCM) 10K type strain sequencing project: providing services to taxonomists for standard genome sequencing and annotation.</title>
        <authorList>
            <consortium name="The Broad Institute Genomics Platform"/>
            <consortium name="The Broad Institute Genome Sequencing Center for Infectious Disease"/>
            <person name="Wu L."/>
            <person name="Ma J."/>
        </authorList>
    </citation>
    <scope>NUCLEOTIDE SEQUENCE [LARGE SCALE GENOMIC DNA]</scope>
    <source>
        <strain evidence="2 3">JCM 4087</strain>
    </source>
</reference>
<dbReference type="Proteomes" id="UP001501102">
    <property type="component" value="Unassembled WGS sequence"/>
</dbReference>
<evidence type="ECO:0000256" key="1">
    <source>
        <dbReference type="SAM" id="MobiDB-lite"/>
    </source>
</evidence>
<accession>A0ABN3X4S0</accession>
<proteinExistence type="predicted"/>
<comment type="caution">
    <text evidence="2">The sequence shown here is derived from an EMBL/GenBank/DDBJ whole genome shotgun (WGS) entry which is preliminary data.</text>
</comment>
<sequence>MRLLRALGRRGPPADRLRRSGPVIYAFSAAADVGGILTSRTHFPRRDGTPARCAWLTTFAPLRARRWLPPPGLQHRPGLGRSPRLPAAPSAPAPHLTADRPSPVEAYTYPTAGAETDNVADILRPPTWRTASPWATMAVLVPRRLPLPAGAAPRADPRRRTGLEVDGDDAPLRHNSAGGRRC</sequence>
<dbReference type="EMBL" id="BAAAXZ010000132">
    <property type="protein sequence ID" value="GAA2936382.1"/>
    <property type="molecule type" value="Genomic_DNA"/>
</dbReference>
<name>A0ABN3X4S0_STRTU</name>
<evidence type="ECO:0000313" key="3">
    <source>
        <dbReference type="Proteomes" id="UP001501102"/>
    </source>
</evidence>
<keyword evidence="3" id="KW-1185">Reference proteome</keyword>